<dbReference type="PROSITE" id="PS50002">
    <property type="entry name" value="SH3"/>
    <property type="match status" value="1"/>
</dbReference>
<comment type="caution">
    <text evidence="13">The sequence shown here is derived from an EMBL/GenBank/DDBJ whole genome shotgun (WGS) entry which is preliminary data.</text>
</comment>
<evidence type="ECO:0000313" key="13">
    <source>
        <dbReference type="EMBL" id="KAJ6645748.1"/>
    </source>
</evidence>
<dbReference type="PROSITE" id="PS50001">
    <property type="entry name" value="SH2"/>
    <property type="match status" value="1"/>
</dbReference>
<dbReference type="InterPro" id="IPR000980">
    <property type="entry name" value="SH2"/>
</dbReference>
<sequence>MKDGTMEAVAKHDFNANEVDELSFRKSQILKILNMEDDMNWYRAELDGKEGLIPSNYIEMKSHDWYYGRITRADAEKLLSNKHEGAFLIRISESSPGDFSLSVKCSDGVQHFKVLRDAQGKFFLWVVKFNSLNELVEYHRTASVSRSQDVKLRDMVPEEILVQALYDFVPQESGELDFRRGDVITSYSDWVLLRQIFNFIQNKLNEMIKVVVVSVLVFLQLSVSAQQRTFTINHERNTFQLDGKDFQYVAGSFHYFRALPSVWANRIKTMKLAGLNVLDTYVEWSLHNPRDKIYDFEGMANLTQFLDIAAAEGFLVILRPGPYICAERDNGGFPFWLLKKYPNIKPRTSDPDYLAEVRIWYEKLMPLLDRYWYGNAKYVQDKAVLFTVNMPGSAEEMSCGTADGTFSTTDFGIEVGETQLESVWQRLRAIQPTGPLVNSEFYPGWLTNWQEDNQRRDADRAVTVLKLIIDRNMLAEGASVSIYVFFGGTNFGFSAGANGGPTHYIPDITSYDYDAVMDEAGDPNGLKYEKYQAAITQFFNITQTPVYRTPKLKLPSVQLNPVGYLLSEKGRAYLGRDHFDGTSTLIMSQQRPVSFEVMNQFSGFVLYETDLPILELDPTEIVVNNLHDRAMVYIDQEFVGSLSRGNNIFSLSVHPGLGNKLQILVENQGRINYAVADDFKGILGAVTISQRSGIPRELIGWTMTGFPLSNSEHLSDYLRESTHDSAIISPNGRMSNGPVVFHAEFTITNEEIYDTYLDVSGWGKGIAYINGFNLGRYWPAVGPQITLYVPGEILVRGRNEIVLIEIERLSPLNNNYVRFTDNPILDGSPDGNIGGNDANSSAVTLAITQSLFVLTTIFLLR</sequence>
<reference evidence="13" key="1">
    <citation type="submission" date="2022-07" db="EMBL/GenBank/DDBJ databases">
        <authorList>
            <person name="Trinca V."/>
            <person name="Uliana J.V.C."/>
            <person name="Torres T.T."/>
            <person name="Ward R.J."/>
            <person name="Monesi N."/>
        </authorList>
    </citation>
    <scope>NUCLEOTIDE SEQUENCE</scope>
    <source>
        <strain evidence="13">HSMRA1968</strain>
        <tissue evidence="13">Whole embryos</tissue>
    </source>
</reference>
<keyword evidence="2 9" id="KW-0728">SH3 domain</keyword>
<dbReference type="Pfam" id="PF00018">
    <property type="entry name" value="SH3_1"/>
    <property type="match status" value="2"/>
</dbReference>
<dbReference type="GO" id="GO:0048468">
    <property type="term" value="P:cell development"/>
    <property type="evidence" value="ECO:0007669"/>
    <property type="project" value="UniProtKB-ARBA"/>
</dbReference>
<dbReference type="PANTHER" id="PTHR23421">
    <property type="entry name" value="BETA-GALACTOSIDASE RELATED"/>
    <property type="match status" value="1"/>
</dbReference>
<accession>A0A9Q0N8Y2</accession>
<dbReference type="InterPro" id="IPR036860">
    <property type="entry name" value="SH2_dom_sf"/>
</dbReference>
<dbReference type="CDD" id="cd11804">
    <property type="entry name" value="SH3_GRB2_like_N"/>
    <property type="match status" value="1"/>
</dbReference>
<evidence type="ECO:0000256" key="4">
    <source>
        <dbReference type="ARBA" id="ARBA00022737"/>
    </source>
</evidence>
<evidence type="ECO:0000256" key="6">
    <source>
        <dbReference type="ARBA" id="ARBA00022999"/>
    </source>
</evidence>
<dbReference type="SMART" id="SM00326">
    <property type="entry name" value="SH3"/>
    <property type="match status" value="2"/>
</dbReference>
<gene>
    <name evidence="13" type="primary">drk</name>
    <name evidence="13" type="ORF">Bhyg_00957</name>
</gene>
<dbReference type="Proteomes" id="UP001151699">
    <property type="component" value="Chromosome A"/>
</dbReference>
<dbReference type="GO" id="GO:0009653">
    <property type="term" value="P:anatomical structure morphogenesis"/>
    <property type="evidence" value="ECO:0007669"/>
    <property type="project" value="UniProtKB-ARBA"/>
</dbReference>
<feature type="domain" description="SH3" evidence="12">
    <location>
        <begin position="3"/>
        <end position="63"/>
    </location>
</feature>
<keyword evidence="7" id="KW-0326">Glycosidase</keyword>
<evidence type="ECO:0000256" key="9">
    <source>
        <dbReference type="PROSITE-ProRule" id="PRU00192"/>
    </source>
</evidence>
<proteinExistence type="inferred from homology"/>
<dbReference type="InterPro" id="IPR031330">
    <property type="entry name" value="Gly_Hdrlase_35_cat"/>
</dbReference>
<dbReference type="SUPFAM" id="SSF50044">
    <property type="entry name" value="SH3-domain"/>
    <property type="match status" value="2"/>
</dbReference>
<dbReference type="Pfam" id="PF21317">
    <property type="entry name" value="BetaGal_ABD_1"/>
    <property type="match status" value="1"/>
</dbReference>
<dbReference type="FunFam" id="3.30.505.10:FF:000022">
    <property type="entry name" value="Growth factor receptor-bound protein 2"/>
    <property type="match status" value="1"/>
</dbReference>
<evidence type="ECO:0000256" key="5">
    <source>
        <dbReference type="ARBA" id="ARBA00022801"/>
    </source>
</evidence>
<dbReference type="InterPro" id="IPR048912">
    <property type="entry name" value="BetaGal1-like_ABD1"/>
</dbReference>
<evidence type="ECO:0000259" key="12">
    <source>
        <dbReference type="PROSITE" id="PS50002"/>
    </source>
</evidence>
<dbReference type="SUPFAM" id="SSF51445">
    <property type="entry name" value="(Trans)glycosidases"/>
    <property type="match status" value="1"/>
</dbReference>
<dbReference type="Pfam" id="PF21467">
    <property type="entry name" value="BetaGal_gal-bd"/>
    <property type="match status" value="1"/>
</dbReference>
<dbReference type="PRINTS" id="PR00742">
    <property type="entry name" value="GLHYDRLASE35"/>
</dbReference>
<evidence type="ECO:0000256" key="2">
    <source>
        <dbReference type="ARBA" id="ARBA00022443"/>
    </source>
</evidence>
<evidence type="ECO:0000256" key="1">
    <source>
        <dbReference type="ARBA" id="ARBA00009809"/>
    </source>
</evidence>
<dbReference type="GO" id="GO:0004553">
    <property type="term" value="F:hydrolase activity, hydrolyzing O-glycosyl compounds"/>
    <property type="evidence" value="ECO:0007669"/>
    <property type="project" value="InterPro"/>
</dbReference>
<keyword evidence="4" id="KW-0677">Repeat</keyword>
<dbReference type="AlphaFoldDB" id="A0A9Q0N8Y2"/>
<keyword evidence="5" id="KW-0378">Hydrolase</keyword>
<dbReference type="SMART" id="SM00252">
    <property type="entry name" value="SH2"/>
    <property type="match status" value="1"/>
</dbReference>
<protein>
    <submittedName>
        <fullName evidence="13">Growth factor receptor-bound protein 2</fullName>
    </submittedName>
</protein>
<dbReference type="OrthoDB" id="1657402at2759"/>
<evidence type="ECO:0000313" key="14">
    <source>
        <dbReference type="Proteomes" id="UP001151699"/>
    </source>
</evidence>
<keyword evidence="6 8" id="KW-0727">SH2 domain</keyword>
<dbReference type="Gene3D" id="3.30.505.10">
    <property type="entry name" value="SH2 domain"/>
    <property type="match status" value="1"/>
</dbReference>
<dbReference type="SUPFAM" id="SSF49785">
    <property type="entry name" value="Galactose-binding domain-like"/>
    <property type="match status" value="1"/>
</dbReference>
<dbReference type="CDD" id="cd09941">
    <property type="entry name" value="SH2_Grb2_like"/>
    <property type="match status" value="1"/>
</dbReference>
<organism evidence="13 14">
    <name type="scientific">Pseudolycoriella hygida</name>
    <dbReference type="NCBI Taxonomy" id="35572"/>
    <lineage>
        <taxon>Eukaryota</taxon>
        <taxon>Metazoa</taxon>
        <taxon>Ecdysozoa</taxon>
        <taxon>Arthropoda</taxon>
        <taxon>Hexapoda</taxon>
        <taxon>Insecta</taxon>
        <taxon>Pterygota</taxon>
        <taxon>Neoptera</taxon>
        <taxon>Endopterygota</taxon>
        <taxon>Diptera</taxon>
        <taxon>Nematocera</taxon>
        <taxon>Sciaroidea</taxon>
        <taxon>Sciaridae</taxon>
        <taxon>Pseudolycoriella</taxon>
    </lineage>
</organism>
<evidence type="ECO:0000256" key="8">
    <source>
        <dbReference type="PROSITE-ProRule" id="PRU00191"/>
    </source>
</evidence>
<dbReference type="InterPro" id="IPR001452">
    <property type="entry name" value="SH3_domain"/>
</dbReference>
<dbReference type="PRINTS" id="PR00452">
    <property type="entry name" value="SH3DOMAIN"/>
</dbReference>
<dbReference type="InterPro" id="IPR017853">
    <property type="entry name" value="GH"/>
</dbReference>
<dbReference type="InterPro" id="IPR036028">
    <property type="entry name" value="SH3-like_dom_sf"/>
</dbReference>
<name>A0A9Q0N8Y2_9DIPT</name>
<dbReference type="InterPro" id="IPR048913">
    <property type="entry name" value="BetaGal_gal-bd"/>
</dbReference>
<evidence type="ECO:0000256" key="7">
    <source>
        <dbReference type="ARBA" id="ARBA00023295"/>
    </source>
</evidence>
<evidence type="ECO:0000256" key="3">
    <source>
        <dbReference type="ARBA" id="ARBA00022729"/>
    </source>
</evidence>
<dbReference type="PRINTS" id="PR00401">
    <property type="entry name" value="SH2DOMAIN"/>
</dbReference>
<keyword evidence="13" id="KW-0675">Receptor</keyword>
<dbReference type="Pfam" id="PF01301">
    <property type="entry name" value="Glyco_hydro_35"/>
    <property type="match status" value="2"/>
</dbReference>
<dbReference type="InterPro" id="IPR001944">
    <property type="entry name" value="Glycoside_Hdrlase_35"/>
</dbReference>
<evidence type="ECO:0000259" key="11">
    <source>
        <dbReference type="PROSITE" id="PS50001"/>
    </source>
</evidence>
<evidence type="ECO:0000256" key="10">
    <source>
        <dbReference type="RuleBase" id="RU003679"/>
    </source>
</evidence>
<dbReference type="InterPro" id="IPR008979">
    <property type="entry name" value="Galactose-bd-like_sf"/>
</dbReference>
<dbReference type="Gene3D" id="2.60.120.260">
    <property type="entry name" value="Galactose-binding domain-like"/>
    <property type="match status" value="2"/>
</dbReference>
<feature type="domain" description="SH2" evidence="11">
    <location>
        <begin position="65"/>
        <end position="156"/>
    </location>
</feature>
<keyword evidence="3" id="KW-0732">Signal</keyword>
<dbReference type="Pfam" id="PF00017">
    <property type="entry name" value="SH2"/>
    <property type="match status" value="1"/>
</dbReference>
<dbReference type="EMBL" id="WJQU01000001">
    <property type="protein sequence ID" value="KAJ6645748.1"/>
    <property type="molecule type" value="Genomic_DNA"/>
</dbReference>
<dbReference type="SUPFAM" id="SSF55550">
    <property type="entry name" value="SH2 domain"/>
    <property type="match status" value="1"/>
</dbReference>
<comment type="similarity">
    <text evidence="1 10">Belongs to the glycosyl hydrolase 35 family.</text>
</comment>
<keyword evidence="14" id="KW-1185">Reference proteome</keyword>
<dbReference type="Gene3D" id="3.20.20.80">
    <property type="entry name" value="Glycosidases"/>
    <property type="match status" value="1"/>
</dbReference>
<dbReference type="Gene3D" id="2.30.30.40">
    <property type="entry name" value="SH3 Domains"/>
    <property type="match status" value="2"/>
</dbReference>
<dbReference type="GO" id="GO:0005975">
    <property type="term" value="P:carbohydrate metabolic process"/>
    <property type="evidence" value="ECO:0007669"/>
    <property type="project" value="InterPro"/>
</dbReference>